<dbReference type="PROSITE" id="PS00331">
    <property type="entry name" value="MALIC_ENZYMES"/>
    <property type="match status" value="1"/>
</dbReference>
<dbReference type="SUPFAM" id="SSF53223">
    <property type="entry name" value="Aminoacid dehydrogenase-like, N-terminal domain"/>
    <property type="match status" value="1"/>
</dbReference>
<dbReference type="Gene3D" id="3.40.50.10380">
    <property type="entry name" value="Malic enzyme, N-terminal domain"/>
    <property type="match status" value="2"/>
</dbReference>
<dbReference type="InterPro" id="IPR012302">
    <property type="entry name" value="Malic_NAD-bd"/>
</dbReference>
<feature type="active site" description="Proton acceptor" evidence="5">
    <location>
        <position position="112"/>
    </location>
</feature>
<dbReference type="EMBL" id="SGPM01000306">
    <property type="protein sequence ID" value="THH26829.1"/>
    <property type="molecule type" value="Genomic_DNA"/>
</dbReference>
<evidence type="ECO:0000259" key="10">
    <source>
        <dbReference type="SMART" id="SM01274"/>
    </source>
</evidence>
<dbReference type="PANTHER" id="PTHR23406:SF34">
    <property type="entry name" value="NAD-DEPENDENT MALIC ENZYME, MITOCHONDRIAL"/>
    <property type="match status" value="1"/>
</dbReference>
<dbReference type="NCBIfam" id="NF010052">
    <property type="entry name" value="PRK13529.1"/>
    <property type="match status" value="1"/>
</dbReference>
<comment type="similarity">
    <text evidence="2 8">Belongs to the malic enzymes family.</text>
</comment>
<feature type="binding site" evidence="7">
    <location>
        <position position="177"/>
    </location>
    <ligand>
        <name>a divalent metal cation</name>
        <dbReference type="ChEBI" id="CHEBI:60240"/>
    </ligand>
</feature>
<organism evidence="11 12">
    <name type="scientific">Antrodiella citrinella</name>
    <dbReference type="NCBI Taxonomy" id="2447956"/>
    <lineage>
        <taxon>Eukaryota</taxon>
        <taxon>Fungi</taxon>
        <taxon>Dikarya</taxon>
        <taxon>Basidiomycota</taxon>
        <taxon>Agaricomycotina</taxon>
        <taxon>Agaricomycetes</taxon>
        <taxon>Polyporales</taxon>
        <taxon>Steccherinaceae</taxon>
        <taxon>Antrodiella</taxon>
    </lineage>
</organism>
<dbReference type="Pfam" id="PF00390">
    <property type="entry name" value="malic"/>
    <property type="match status" value="1"/>
</dbReference>
<dbReference type="InterPro" id="IPR015884">
    <property type="entry name" value="Malic_enzyme_CS"/>
</dbReference>
<keyword evidence="3 7" id="KW-0479">Metal-binding</keyword>
<feature type="binding site" evidence="6">
    <location>
        <position position="397"/>
    </location>
    <ligand>
        <name>(S)-malate</name>
        <dbReference type="ChEBI" id="CHEBI:15589"/>
    </ligand>
</feature>
<dbReference type="SUPFAM" id="SSF51735">
    <property type="entry name" value="NAD(P)-binding Rossmann-fold domains"/>
    <property type="match status" value="1"/>
</dbReference>
<reference evidence="11 12" key="1">
    <citation type="submission" date="2019-02" db="EMBL/GenBank/DDBJ databases">
        <title>Genome sequencing of the rare red list fungi Antrodiella citrinella (Flaviporus citrinellus).</title>
        <authorList>
            <person name="Buettner E."/>
            <person name="Kellner H."/>
        </authorList>
    </citation>
    <scope>NUCLEOTIDE SEQUENCE [LARGE SCALE GENOMIC DNA]</scope>
    <source>
        <strain evidence="11 12">DSM 108506</strain>
    </source>
</reference>
<evidence type="ECO:0000256" key="2">
    <source>
        <dbReference type="ARBA" id="ARBA00008785"/>
    </source>
</evidence>
<dbReference type="GO" id="GO:0051287">
    <property type="term" value="F:NAD binding"/>
    <property type="evidence" value="ECO:0007669"/>
    <property type="project" value="InterPro"/>
</dbReference>
<feature type="binding site" evidence="6">
    <location>
        <position position="352"/>
    </location>
    <ligand>
        <name>(S)-malate</name>
        <dbReference type="ChEBI" id="CHEBI:15589"/>
    </ligand>
</feature>
<gene>
    <name evidence="11" type="ORF">EUX98_g7352</name>
</gene>
<sequence length="538" mass="59504">MPAEPIFRIALRGGALLTHPRWNKGTAFTAEERKALGLIGRLPFRINTLDDQCDRAYDQLRAHENDLRKNTFLQSMKDQNWVLYYELIRRHLKELMPIIYTPTEGIGIATAKSTVYTLLAGMDPSRTLSVTLDVGTNNENLLNDPLYVVRLAKCTYVARFVQLVRKYYPHSLLHFEDFGVTNAYRLLERYREQHAVFNDDVQGTGAVTLATVMAAAGVTKSRLADQRFIIYGAGSAGLGIARQLRDGMVTLDNIAVEEANKRFYLLDKFGLVKQSLGPDKIRDALKEFIRPDEEWNDVATNDKGEVGLFDVVKRVKPTVLIGTSTQAGAFTEEIIREMAKHTERPIILPLSNPSKLHEVKPQDANDWTDGKALLATGSPFPPCKQPGGKEYIVAECNNALIYPGLGFGAVLAQSRTLTDTMIVAGTRRLAALSPALKDPDDALLPDFGEAPGVNLEVAIAVAEQAITEGSAGVDWKVEEVRAKAEAFQWKPVYGTYVYDPDVTVLSELFEDTGMNTCLSKSEALTVTSTAFQPDSECL</sequence>
<dbReference type="GO" id="GO:0005739">
    <property type="term" value="C:mitochondrion"/>
    <property type="evidence" value="ECO:0007669"/>
    <property type="project" value="TreeGrafter"/>
</dbReference>
<dbReference type="GO" id="GO:0004471">
    <property type="term" value="F:malate dehydrogenase (decarboxylating) (NAD+) activity"/>
    <property type="evidence" value="ECO:0007669"/>
    <property type="project" value="TreeGrafter"/>
</dbReference>
<keyword evidence="12" id="KW-1185">Reference proteome</keyword>
<comment type="cofactor">
    <cofactor evidence="7">
        <name>Mg(2+)</name>
        <dbReference type="ChEBI" id="CHEBI:18420"/>
    </cofactor>
    <cofactor evidence="7">
        <name>Mn(2+)</name>
        <dbReference type="ChEBI" id="CHEBI:29035"/>
    </cofactor>
    <text evidence="7">Divalent metal cations. Prefers magnesium or manganese.</text>
</comment>
<dbReference type="Gene3D" id="3.40.50.720">
    <property type="entry name" value="NAD(P)-binding Rossmann-like Domain"/>
    <property type="match status" value="1"/>
</dbReference>
<dbReference type="GO" id="GO:0006108">
    <property type="term" value="P:malate metabolic process"/>
    <property type="evidence" value="ECO:0007669"/>
    <property type="project" value="TreeGrafter"/>
</dbReference>
<evidence type="ECO:0000256" key="7">
    <source>
        <dbReference type="PIRSR" id="PIRSR000106-3"/>
    </source>
</evidence>
<dbReference type="GO" id="GO:0046872">
    <property type="term" value="F:metal ion binding"/>
    <property type="evidence" value="ECO:0007669"/>
    <property type="project" value="UniProtKB-KW"/>
</dbReference>
<feature type="active site" description="Proton donor" evidence="5">
    <location>
        <position position="100"/>
    </location>
</feature>
<evidence type="ECO:0000256" key="3">
    <source>
        <dbReference type="ARBA" id="ARBA00022723"/>
    </source>
</evidence>
<accession>A0A4S4MM09</accession>
<dbReference type="PIRSF" id="PIRSF000106">
    <property type="entry name" value="ME"/>
    <property type="match status" value="1"/>
</dbReference>
<keyword evidence="4" id="KW-0520">NAD</keyword>
<evidence type="ECO:0000256" key="6">
    <source>
        <dbReference type="PIRSR" id="PIRSR000106-2"/>
    </source>
</evidence>
<dbReference type="AlphaFoldDB" id="A0A4S4MM09"/>
<evidence type="ECO:0000256" key="4">
    <source>
        <dbReference type="ARBA" id="ARBA00023027"/>
    </source>
</evidence>
<evidence type="ECO:0000256" key="5">
    <source>
        <dbReference type="PIRSR" id="PIRSR000106-1"/>
    </source>
</evidence>
<dbReference type="Proteomes" id="UP000308730">
    <property type="component" value="Unassembled WGS sequence"/>
</dbReference>
<evidence type="ECO:0000313" key="11">
    <source>
        <dbReference type="EMBL" id="THH26829.1"/>
    </source>
</evidence>
<dbReference type="GO" id="GO:0005829">
    <property type="term" value="C:cytosol"/>
    <property type="evidence" value="ECO:0007669"/>
    <property type="project" value="TreeGrafter"/>
</dbReference>
<dbReference type="InterPro" id="IPR046346">
    <property type="entry name" value="Aminoacid_DH-like_N_sf"/>
</dbReference>
<name>A0A4S4MM09_9APHY</name>
<feature type="binding site" evidence="7">
    <location>
        <position position="200"/>
    </location>
    <ligand>
        <name>a divalent metal cation</name>
        <dbReference type="ChEBI" id="CHEBI:60240"/>
    </ligand>
</feature>
<dbReference type="InterPro" id="IPR001891">
    <property type="entry name" value="Malic_OxRdtase"/>
</dbReference>
<dbReference type="InterPro" id="IPR037062">
    <property type="entry name" value="Malic_N_dom_sf"/>
</dbReference>
<dbReference type="SMART" id="SM01274">
    <property type="entry name" value="malic"/>
    <property type="match status" value="1"/>
</dbReference>
<dbReference type="InterPro" id="IPR012301">
    <property type="entry name" value="Malic_N_dom"/>
</dbReference>
<dbReference type="Pfam" id="PF03949">
    <property type="entry name" value="Malic_M"/>
    <property type="match status" value="1"/>
</dbReference>
<dbReference type="PANTHER" id="PTHR23406">
    <property type="entry name" value="MALIC ENZYME-RELATED"/>
    <property type="match status" value="1"/>
</dbReference>
<evidence type="ECO:0000313" key="12">
    <source>
        <dbReference type="Proteomes" id="UP000308730"/>
    </source>
</evidence>
<keyword evidence="8" id="KW-0560">Oxidoreductase</keyword>
<comment type="caution">
    <text evidence="11">The sequence shown here is derived from an EMBL/GenBank/DDBJ whole genome shotgun (WGS) entry which is preliminary data.</text>
</comment>
<proteinExistence type="inferred from homology"/>
<feature type="domain" description="Malic enzyme N-terminal" evidence="10">
    <location>
        <begin position="77"/>
        <end position="191"/>
    </location>
</feature>
<dbReference type="InterPro" id="IPR036291">
    <property type="entry name" value="NAD(P)-bd_dom_sf"/>
</dbReference>
<dbReference type="SMART" id="SM00919">
    <property type="entry name" value="Malic_M"/>
    <property type="match status" value="1"/>
</dbReference>
<comment type="cofactor">
    <cofactor evidence="1">
        <name>Mn(2+)</name>
        <dbReference type="ChEBI" id="CHEBI:29035"/>
    </cofactor>
</comment>
<feature type="binding site" evidence="7">
    <location>
        <position position="176"/>
    </location>
    <ligand>
        <name>a divalent metal cation</name>
        <dbReference type="ChEBI" id="CHEBI:60240"/>
    </ligand>
</feature>
<feature type="domain" description="Malic enzyme NAD-binding" evidence="9">
    <location>
        <begin position="201"/>
        <end position="466"/>
    </location>
</feature>
<evidence type="ECO:0000256" key="8">
    <source>
        <dbReference type="RuleBase" id="RU003426"/>
    </source>
</evidence>
<dbReference type="OrthoDB" id="5365701at2759"/>
<evidence type="ECO:0000256" key="1">
    <source>
        <dbReference type="ARBA" id="ARBA00001936"/>
    </source>
</evidence>
<protein>
    <recommendedName>
        <fullName evidence="8">Malic enzyme</fullName>
    </recommendedName>
</protein>
<evidence type="ECO:0000259" key="9">
    <source>
        <dbReference type="SMART" id="SM00919"/>
    </source>
</evidence>